<dbReference type="PANTHER" id="PTHR10890">
    <property type="entry name" value="CYSTEINYL-TRNA SYNTHETASE"/>
    <property type="match status" value="1"/>
</dbReference>
<dbReference type="GO" id="GO:0005524">
    <property type="term" value="F:ATP binding"/>
    <property type="evidence" value="ECO:0007669"/>
    <property type="project" value="UniProtKB-UniRule"/>
</dbReference>
<keyword evidence="8 13" id="KW-0862">Zinc</keyword>
<dbReference type="CDD" id="cd00672">
    <property type="entry name" value="CysRS_core"/>
    <property type="match status" value="1"/>
</dbReference>
<keyword evidence="7 13" id="KW-0547">Nucleotide-binding</keyword>
<evidence type="ECO:0000313" key="16">
    <source>
        <dbReference type="EMBL" id="NYB74261.1"/>
    </source>
</evidence>
<evidence type="ECO:0000259" key="15">
    <source>
        <dbReference type="Pfam" id="PF09190"/>
    </source>
</evidence>
<protein>
    <recommendedName>
        <fullName evidence="13">Cysteine--tRNA ligase</fullName>
        <ecNumber evidence="13">6.1.1.16</ecNumber>
    </recommendedName>
    <alternativeName>
        <fullName evidence="13">Cysteinyl-tRNA synthetase</fullName>
        <shortName evidence="13">CysRS</shortName>
    </alternativeName>
</protein>
<evidence type="ECO:0000256" key="12">
    <source>
        <dbReference type="ARBA" id="ARBA00047398"/>
    </source>
</evidence>
<dbReference type="InterPro" id="IPR032678">
    <property type="entry name" value="tRNA-synt_1_cat_dom"/>
</dbReference>
<keyword evidence="4 13" id="KW-0963">Cytoplasm</keyword>
<dbReference type="Pfam" id="PF01406">
    <property type="entry name" value="tRNA-synt_1e"/>
    <property type="match status" value="1"/>
</dbReference>
<evidence type="ECO:0000256" key="2">
    <source>
        <dbReference type="ARBA" id="ARBA00005594"/>
    </source>
</evidence>
<dbReference type="SUPFAM" id="SSF52374">
    <property type="entry name" value="Nucleotidylyl transferase"/>
    <property type="match status" value="1"/>
</dbReference>
<name>A0A974BJZ3_SEDHY</name>
<comment type="catalytic activity">
    <reaction evidence="12 13">
        <text>tRNA(Cys) + L-cysteine + ATP = L-cysteinyl-tRNA(Cys) + AMP + diphosphate</text>
        <dbReference type="Rhea" id="RHEA:17773"/>
        <dbReference type="Rhea" id="RHEA-COMP:9661"/>
        <dbReference type="Rhea" id="RHEA-COMP:9679"/>
        <dbReference type="ChEBI" id="CHEBI:30616"/>
        <dbReference type="ChEBI" id="CHEBI:33019"/>
        <dbReference type="ChEBI" id="CHEBI:35235"/>
        <dbReference type="ChEBI" id="CHEBI:78442"/>
        <dbReference type="ChEBI" id="CHEBI:78517"/>
        <dbReference type="ChEBI" id="CHEBI:456215"/>
        <dbReference type="EC" id="6.1.1.16"/>
    </reaction>
</comment>
<reference evidence="16" key="1">
    <citation type="submission" date="2020-07" db="EMBL/GenBank/DDBJ databases">
        <title>Genomic analysis of a strain of Sedimentibacter Hydroxybenzoicus DSM7310.</title>
        <authorList>
            <person name="Ma S."/>
        </authorList>
    </citation>
    <scope>NUCLEOTIDE SEQUENCE</scope>
    <source>
        <strain evidence="16">DSM 7310</strain>
    </source>
</reference>
<sequence>MKLYNTLSRKIEDFKPIDENMVKIYTCGPTVYNYAHLGNLRMYIHEDVLEKTLRYVGYPVKRVMNITDVGHLESDADDGEDKMLKGAKRENKTVWEIAQHYTDAFFTDIEKLNIKKPDIVAKATDYIDKYIDFIKTLEEKGYTYFANGNVYFDITKVDNYTKLSGMDLEQLRIASRDEVSVDEAKRNPQDFVLWFTKSKFENQAMKWDSPWGVGYPGWHIECSVISLTNLGDQMDIHCGGVDHIPVHHTNEIAQTESYTGKQWVKYWWHGEFLIDNEGKMSKSSGEFLTLALLEKKGFNPLSYRYFVLNSHYRKQLAFSFDSLASAENAYLKLKNRVKALKENTDSAGADELSEAAVKIKDEFKKCIEDDLNTANALTVLFNMLKADDVTNDEKIKLIEDFEQVLSLDLLKEDESDDGVRDGMAEYIEEAIQKRQEAKKNKDYQLADSIRAELLEKGIMLEDTRQGVNWKRIN</sequence>
<feature type="binding site" evidence="13">
    <location>
        <position position="282"/>
    </location>
    <ligand>
        <name>ATP</name>
        <dbReference type="ChEBI" id="CHEBI:30616"/>
    </ligand>
</feature>
<dbReference type="EC" id="6.1.1.16" evidence="13"/>
<feature type="binding site" evidence="13">
    <location>
        <position position="247"/>
    </location>
    <ligand>
        <name>Zn(2+)</name>
        <dbReference type="ChEBI" id="CHEBI:29105"/>
    </ligand>
</feature>
<comment type="subunit">
    <text evidence="3 13">Monomer.</text>
</comment>
<evidence type="ECO:0000256" key="8">
    <source>
        <dbReference type="ARBA" id="ARBA00022833"/>
    </source>
</evidence>
<dbReference type="InterPro" id="IPR024909">
    <property type="entry name" value="Cys-tRNA/MSH_ligase"/>
</dbReference>
<feature type="domain" description="tRNA synthetases class I catalytic" evidence="14">
    <location>
        <begin position="14"/>
        <end position="327"/>
    </location>
</feature>
<evidence type="ECO:0000256" key="13">
    <source>
        <dbReference type="HAMAP-Rule" id="MF_00041"/>
    </source>
</evidence>
<feature type="binding site" evidence="13">
    <location>
        <position position="222"/>
    </location>
    <ligand>
        <name>Zn(2+)</name>
        <dbReference type="ChEBI" id="CHEBI:29105"/>
    </ligand>
</feature>
<comment type="subcellular location">
    <subcellularLocation>
        <location evidence="1 13">Cytoplasm</location>
    </subcellularLocation>
</comment>
<proteinExistence type="inferred from homology"/>
<evidence type="ECO:0000313" key="17">
    <source>
        <dbReference type="Proteomes" id="UP000611629"/>
    </source>
</evidence>
<dbReference type="InterPro" id="IPR015273">
    <property type="entry name" value="Cys-tRNA-synt_Ia_DALR"/>
</dbReference>
<dbReference type="PRINTS" id="PR00983">
    <property type="entry name" value="TRNASYNTHCYS"/>
</dbReference>
<evidence type="ECO:0000256" key="5">
    <source>
        <dbReference type="ARBA" id="ARBA00022598"/>
    </source>
</evidence>
<comment type="similarity">
    <text evidence="2 13">Belongs to the class-I aminoacyl-tRNA synthetase family.</text>
</comment>
<feature type="binding site" evidence="13">
    <location>
        <position position="251"/>
    </location>
    <ligand>
        <name>Zn(2+)</name>
        <dbReference type="ChEBI" id="CHEBI:29105"/>
    </ligand>
</feature>
<evidence type="ECO:0000256" key="1">
    <source>
        <dbReference type="ARBA" id="ARBA00004496"/>
    </source>
</evidence>
<keyword evidence="9 13" id="KW-0067">ATP-binding</keyword>
<keyword evidence="11 13" id="KW-0030">Aminoacyl-tRNA synthetase</keyword>
<evidence type="ECO:0000256" key="11">
    <source>
        <dbReference type="ARBA" id="ARBA00023146"/>
    </source>
</evidence>
<comment type="caution">
    <text evidence="16">The sequence shown here is derived from an EMBL/GenBank/DDBJ whole genome shotgun (WGS) entry which is preliminary data.</text>
</comment>
<dbReference type="GO" id="GO:0008270">
    <property type="term" value="F:zinc ion binding"/>
    <property type="evidence" value="ECO:0007669"/>
    <property type="project" value="UniProtKB-UniRule"/>
</dbReference>
<dbReference type="HAMAP" id="MF_00041">
    <property type="entry name" value="Cys_tRNA_synth"/>
    <property type="match status" value="1"/>
</dbReference>
<dbReference type="InterPro" id="IPR015803">
    <property type="entry name" value="Cys-tRNA-ligase"/>
</dbReference>
<dbReference type="GO" id="GO:0004817">
    <property type="term" value="F:cysteine-tRNA ligase activity"/>
    <property type="evidence" value="ECO:0007669"/>
    <property type="project" value="UniProtKB-UniRule"/>
</dbReference>
<dbReference type="PANTHER" id="PTHR10890:SF3">
    <property type="entry name" value="CYSTEINE--TRNA LIGASE, CYTOPLASMIC"/>
    <property type="match status" value="1"/>
</dbReference>
<feature type="binding site" evidence="13">
    <location>
        <position position="27"/>
    </location>
    <ligand>
        <name>Zn(2+)</name>
        <dbReference type="ChEBI" id="CHEBI:29105"/>
    </ligand>
</feature>
<dbReference type="Proteomes" id="UP000611629">
    <property type="component" value="Unassembled WGS sequence"/>
</dbReference>
<dbReference type="GO" id="GO:0006423">
    <property type="term" value="P:cysteinyl-tRNA aminoacylation"/>
    <property type="evidence" value="ECO:0007669"/>
    <property type="project" value="UniProtKB-UniRule"/>
</dbReference>
<comment type="cofactor">
    <cofactor evidence="13">
        <name>Zn(2+)</name>
        <dbReference type="ChEBI" id="CHEBI:29105"/>
    </cofactor>
    <text evidence="13">Binds 1 zinc ion per subunit.</text>
</comment>
<evidence type="ECO:0000256" key="3">
    <source>
        <dbReference type="ARBA" id="ARBA00011245"/>
    </source>
</evidence>
<evidence type="ECO:0000256" key="9">
    <source>
        <dbReference type="ARBA" id="ARBA00022840"/>
    </source>
</evidence>
<dbReference type="SUPFAM" id="SSF47323">
    <property type="entry name" value="Anticodon-binding domain of a subclass of class I aminoacyl-tRNA synthetases"/>
    <property type="match status" value="1"/>
</dbReference>
<accession>A0A974BJZ3</accession>
<evidence type="ECO:0000259" key="14">
    <source>
        <dbReference type="Pfam" id="PF01406"/>
    </source>
</evidence>
<evidence type="ECO:0000256" key="7">
    <source>
        <dbReference type="ARBA" id="ARBA00022741"/>
    </source>
</evidence>
<keyword evidence="17" id="KW-1185">Reference proteome</keyword>
<dbReference type="GO" id="GO:0005829">
    <property type="term" value="C:cytosol"/>
    <property type="evidence" value="ECO:0007669"/>
    <property type="project" value="TreeGrafter"/>
</dbReference>
<dbReference type="Gene3D" id="1.20.120.1910">
    <property type="entry name" value="Cysteine-tRNA ligase, C-terminal anti-codon recognition domain"/>
    <property type="match status" value="1"/>
</dbReference>
<evidence type="ECO:0000256" key="4">
    <source>
        <dbReference type="ARBA" id="ARBA00022490"/>
    </source>
</evidence>
<evidence type="ECO:0000256" key="10">
    <source>
        <dbReference type="ARBA" id="ARBA00022917"/>
    </source>
</evidence>
<dbReference type="EMBL" id="JACBNQ010000008">
    <property type="protein sequence ID" value="NYB74261.1"/>
    <property type="molecule type" value="Genomic_DNA"/>
</dbReference>
<feature type="short sequence motif" description="'KMSKS' region" evidence="13">
    <location>
        <begin position="279"/>
        <end position="283"/>
    </location>
</feature>
<dbReference type="InterPro" id="IPR009080">
    <property type="entry name" value="tRNAsynth_Ia_anticodon-bd"/>
</dbReference>
<dbReference type="RefSeq" id="WP_179237965.1">
    <property type="nucleotide sequence ID" value="NZ_JACBNQ010000008.1"/>
</dbReference>
<gene>
    <name evidence="13 16" type="primary">cysS</name>
    <name evidence="16" type="ORF">HZF24_08900</name>
</gene>
<keyword evidence="10 13" id="KW-0648">Protein biosynthesis</keyword>
<organism evidence="16 17">
    <name type="scientific">Sedimentibacter hydroxybenzoicus DSM 7310</name>
    <dbReference type="NCBI Taxonomy" id="1123245"/>
    <lineage>
        <taxon>Bacteria</taxon>
        <taxon>Bacillati</taxon>
        <taxon>Bacillota</taxon>
        <taxon>Tissierellia</taxon>
        <taxon>Sedimentibacter</taxon>
    </lineage>
</organism>
<keyword evidence="6 13" id="KW-0479">Metal-binding</keyword>
<dbReference type="InterPro" id="IPR014729">
    <property type="entry name" value="Rossmann-like_a/b/a_fold"/>
</dbReference>
<dbReference type="NCBIfam" id="TIGR00435">
    <property type="entry name" value="cysS"/>
    <property type="match status" value="1"/>
</dbReference>
<evidence type="ECO:0000256" key="6">
    <source>
        <dbReference type="ARBA" id="ARBA00022723"/>
    </source>
</evidence>
<feature type="short sequence motif" description="'HIGH' region" evidence="13">
    <location>
        <begin position="29"/>
        <end position="39"/>
    </location>
</feature>
<dbReference type="Gene3D" id="3.40.50.620">
    <property type="entry name" value="HUPs"/>
    <property type="match status" value="1"/>
</dbReference>
<dbReference type="Pfam" id="PF09190">
    <property type="entry name" value="DALR_2"/>
    <property type="match status" value="1"/>
</dbReference>
<keyword evidence="5 13" id="KW-0436">Ligase</keyword>
<dbReference type="AlphaFoldDB" id="A0A974BJZ3"/>
<feature type="domain" description="Cysteinyl-tRNA synthetase class Ia DALR" evidence="15">
    <location>
        <begin position="362"/>
        <end position="404"/>
    </location>
</feature>